<keyword evidence="3" id="KW-1185">Reference proteome</keyword>
<keyword evidence="1" id="KW-0472">Membrane</keyword>
<evidence type="ECO:0000313" key="3">
    <source>
        <dbReference type="Proteomes" id="UP001236620"/>
    </source>
</evidence>
<feature type="transmembrane region" description="Helical" evidence="1">
    <location>
        <begin position="226"/>
        <end position="248"/>
    </location>
</feature>
<name>A0ABU0NEE7_9MOLU</name>
<evidence type="ECO:0008006" key="4">
    <source>
        <dbReference type="Google" id="ProtNLM"/>
    </source>
</evidence>
<keyword evidence="1" id="KW-0812">Transmembrane</keyword>
<protein>
    <recommendedName>
        <fullName evidence="4">Transmembrane protein</fullName>
    </recommendedName>
</protein>
<feature type="transmembrane region" description="Helical" evidence="1">
    <location>
        <begin position="268"/>
        <end position="296"/>
    </location>
</feature>
<reference evidence="2" key="1">
    <citation type="submission" date="2023-07" db="EMBL/GenBank/DDBJ databases">
        <title>Genomic Encyclopedia of Type Strains, Phase IV (KMG-IV): sequencing the most valuable type-strain genomes for metagenomic binning, comparative biology and taxonomic classification.</title>
        <authorList>
            <person name="Goeker M."/>
        </authorList>
    </citation>
    <scope>NUCLEOTIDE SEQUENCE [LARGE SCALE GENOMIC DNA]</scope>
    <source>
        <strain evidence="2">DSM 22019</strain>
    </source>
</reference>
<dbReference type="RefSeq" id="WP_307444826.1">
    <property type="nucleotide sequence ID" value="NZ_JAUSWP010000003.1"/>
</dbReference>
<dbReference type="InterPro" id="IPR049713">
    <property type="entry name" value="Pr6Pr-like"/>
</dbReference>
<dbReference type="EMBL" id="JAUSWP010000003">
    <property type="protein sequence ID" value="MDQ0567823.1"/>
    <property type="molecule type" value="Genomic_DNA"/>
</dbReference>
<evidence type="ECO:0000256" key="1">
    <source>
        <dbReference type="SAM" id="Phobius"/>
    </source>
</evidence>
<dbReference type="Proteomes" id="UP001236620">
    <property type="component" value="Unassembled WGS sequence"/>
</dbReference>
<feature type="transmembrane region" description="Helical" evidence="1">
    <location>
        <begin position="187"/>
        <end position="205"/>
    </location>
</feature>
<dbReference type="NCBIfam" id="NF038065">
    <property type="entry name" value="Pr6Pr"/>
    <property type="match status" value="1"/>
</dbReference>
<sequence length="324" mass="37725">MEIKIKNRASENKSKYKTLKFWYFLLFGSFLLTTILLAFIISVVNYSLVNQKINDFISKNGHMTSEQLKDLISQQFSNVKKLLNWSSLYLDEKGLINRISFNISEFAVYFFSFFTTITNILVAFWFILTAITIDKQNRKWKFLSTDSTFTITLLITVTFVIYNFILFPVSIATNKFKLNHWELMQNTIVHIISPLIMISSYLFFIDHDQKYFSDKKNLYRVWSISVAILILYGVIAIIRGAIAVFGGASVDDTASFPYFFVQVFNSNVLGVHGVFIFFATTFIICMITILSSIIYWKIINKRLERNLNLDSNKTQFDEFVTKIN</sequence>
<keyword evidence="1" id="KW-1133">Transmembrane helix</keyword>
<accession>A0ABU0NEE7</accession>
<feature type="transmembrane region" description="Helical" evidence="1">
    <location>
        <begin position="106"/>
        <end position="128"/>
    </location>
</feature>
<organism evidence="2 3">
    <name type="scientific">Mycoplasma yeatsii</name>
    <dbReference type="NCBI Taxonomy" id="51365"/>
    <lineage>
        <taxon>Bacteria</taxon>
        <taxon>Bacillati</taxon>
        <taxon>Mycoplasmatota</taxon>
        <taxon>Mollicutes</taxon>
        <taxon>Mycoplasmataceae</taxon>
        <taxon>Mycoplasma</taxon>
    </lineage>
</organism>
<comment type="caution">
    <text evidence="2">The sequence shown here is derived from an EMBL/GenBank/DDBJ whole genome shotgun (WGS) entry which is preliminary data.</text>
</comment>
<feature type="transmembrane region" description="Helical" evidence="1">
    <location>
        <begin position="21"/>
        <end position="44"/>
    </location>
</feature>
<gene>
    <name evidence="2" type="ORF">J2Z63_000468</name>
</gene>
<evidence type="ECO:0000313" key="2">
    <source>
        <dbReference type="EMBL" id="MDQ0567823.1"/>
    </source>
</evidence>
<proteinExistence type="predicted"/>
<feature type="transmembrane region" description="Helical" evidence="1">
    <location>
        <begin position="149"/>
        <end position="167"/>
    </location>
</feature>